<dbReference type="PANTHER" id="PTHR42939">
    <property type="entry name" value="ABC TRANSPORTER ATP-BINDING PROTEIN ALBC-RELATED"/>
    <property type="match status" value="1"/>
</dbReference>
<dbReference type="EMBL" id="JBHTKL010000006">
    <property type="protein sequence ID" value="MFD1020891.1"/>
    <property type="molecule type" value="Genomic_DNA"/>
</dbReference>
<keyword evidence="3 5" id="KW-0067">ATP-binding</keyword>
<sequence>MKVVEAIDLTKKYKRKSALDGMTFTLQEEKITGLIGRNGAGKTTLLKTIAGFFRPTSGTLRVFEETPFNNLKVATNMIYIDDEMDFSSYLTLDEVLNAAGTFYPNWDKELAFRLFDYFGFGPNQFHNALSKGMRSTFNAIVGIAARCPLTIFDEPTTGMDSSVRKDFYRALLKDYLSHPRTIILSSHLLNELEEILEDILVINEGKELLHLSVDEMKEYAIAVSGPTAKVNEWTANREVIATKTITDAHAYVVIKNNLNHQDHENAMIKGIKLTSVTPDDLCTYLTSKTKGGIDDVFNRN</sequence>
<dbReference type="PROSITE" id="PS50893">
    <property type="entry name" value="ABC_TRANSPORTER_2"/>
    <property type="match status" value="1"/>
</dbReference>
<dbReference type="Gene3D" id="3.40.50.300">
    <property type="entry name" value="P-loop containing nucleotide triphosphate hydrolases"/>
    <property type="match status" value="1"/>
</dbReference>
<dbReference type="PANTHER" id="PTHR42939:SF1">
    <property type="entry name" value="ABC TRANSPORTER ATP-BINDING PROTEIN ALBC-RELATED"/>
    <property type="match status" value="1"/>
</dbReference>
<dbReference type="Proteomes" id="UP001596990">
    <property type="component" value="Unassembled WGS sequence"/>
</dbReference>
<keyword evidence="6" id="KW-1185">Reference proteome</keyword>
<organism evidence="5 6">
    <name type="scientific">Thalassobacillus hwangdonensis</name>
    <dbReference type="NCBI Taxonomy" id="546108"/>
    <lineage>
        <taxon>Bacteria</taxon>
        <taxon>Bacillati</taxon>
        <taxon>Bacillota</taxon>
        <taxon>Bacilli</taxon>
        <taxon>Bacillales</taxon>
        <taxon>Bacillaceae</taxon>
        <taxon>Thalassobacillus</taxon>
    </lineage>
</organism>
<evidence type="ECO:0000256" key="2">
    <source>
        <dbReference type="ARBA" id="ARBA00022741"/>
    </source>
</evidence>
<dbReference type="SUPFAM" id="SSF52540">
    <property type="entry name" value="P-loop containing nucleoside triphosphate hydrolases"/>
    <property type="match status" value="1"/>
</dbReference>
<protein>
    <submittedName>
        <fullName evidence="5">ATP-binding cassette domain-containing protein</fullName>
    </submittedName>
</protein>
<reference evidence="6" key="1">
    <citation type="journal article" date="2019" name="Int. J. Syst. Evol. Microbiol.">
        <title>The Global Catalogue of Microorganisms (GCM) 10K type strain sequencing project: providing services to taxonomists for standard genome sequencing and annotation.</title>
        <authorList>
            <consortium name="The Broad Institute Genomics Platform"/>
            <consortium name="The Broad Institute Genome Sequencing Center for Infectious Disease"/>
            <person name="Wu L."/>
            <person name="Ma J."/>
        </authorList>
    </citation>
    <scope>NUCLEOTIDE SEQUENCE [LARGE SCALE GENOMIC DNA]</scope>
    <source>
        <strain evidence="6">CCUG 56607</strain>
    </source>
</reference>
<comment type="caution">
    <text evidence="5">The sequence shown here is derived from an EMBL/GenBank/DDBJ whole genome shotgun (WGS) entry which is preliminary data.</text>
</comment>
<dbReference type="InterPro" id="IPR003439">
    <property type="entry name" value="ABC_transporter-like_ATP-bd"/>
</dbReference>
<dbReference type="Pfam" id="PF00005">
    <property type="entry name" value="ABC_tran"/>
    <property type="match status" value="1"/>
</dbReference>
<proteinExistence type="predicted"/>
<keyword evidence="2" id="KW-0547">Nucleotide-binding</keyword>
<dbReference type="GO" id="GO:0005524">
    <property type="term" value="F:ATP binding"/>
    <property type="evidence" value="ECO:0007669"/>
    <property type="project" value="UniProtKB-KW"/>
</dbReference>
<feature type="domain" description="ABC transporter" evidence="4">
    <location>
        <begin position="4"/>
        <end position="229"/>
    </location>
</feature>
<evidence type="ECO:0000313" key="6">
    <source>
        <dbReference type="Proteomes" id="UP001596990"/>
    </source>
</evidence>
<name>A0ABW3L516_9BACI</name>
<dbReference type="RefSeq" id="WP_386063364.1">
    <property type="nucleotide sequence ID" value="NZ_JBHTKL010000006.1"/>
</dbReference>
<dbReference type="InterPro" id="IPR051782">
    <property type="entry name" value="ABC_Transporter_VariousFunc"/>
</dbReference>
<accession>A0ABW3L516</accession>
<gene>
    <name evidence="5" type="ORF">ACFQ2J_17010</name>
</gene>
<dbReference type="CDD" id="cd03230">
    <property type="entry name" value="ABC_DR_subfamily_A"/>
    <property type="match status" value="1"/>
</dbReference>
<evidence type="ECO:0000313" key="5">
    <source>
        <dbReference type="EMBL" id="MFD1020891.1"/>
    </source>
</evidence>
<evidence type="ECO:0000256" key="3">
    <source>
        <dbReference type="ARBA" id="ARBA00022840"/>
    </source>
</evidence>
<keyword evidence="1" id="KW-0813">Transport</keyword>
<evidence type="ECO:0000256" key="1">
    <source>
        <dbReference type="ARBA" id="ARBA00022448"/>
    </source>
</evidence>
<dbReference type="SMART" id="SM00382">
    <property type="entry name" value="AAA"/>
    <property type="match status" value="1"/>
</dbReference>
<dbReference type="InterPro" id="IPR027417">
    <property type="entry name" value="P-loop_NTPase"/>
</dbReference>
<dbReference type="InterPro" id="IPR003593">
    <property type="entry name" value="AAA+_ATPase"/>
</dbReference>
<evidence type="ECO:0000259" key="4">
    <source>
        <dbReference type="PROSITE" id="PS50893"/>
    </source>
</evidence>